<gene>
    <name evidence="1" type="ORF">LEP1GSC056_0923</name>
</gene>
<comment type="caution">
    <text evidence="1">The sequence shown here is derived from an EMBL/GenBank/DDBJ whole genome shotgun (WGS) entry which is preliminary data.</text>
</comment>
<accession>A0ABC9SDY5</accession>
<dbReference type="Proteomes" id="UP000012166">
    <property type="component" value="Unassembled WGS sequence"/>
</dbReference>
<reference evidence="1 2" key="1">
    <citation type="submission" date="2013-01" db="EMBL/GenBank/DDBJ databases">
        <authorList>
            <person name="Harkins D.M."/>
            <person name="Durkin A.S."/>
            <person name="Brinkac L.M."/>
            <person name="Haft D.H."/>
            <person name="Selengut J.D."/>
            <person name="Sanka R."/>
            <person name="DePew J."/>
            <person name="Purushe J."/>
            <person name="Hartskeerl R.A."/>
            <person name="Ahmed A."/>
            <person name="van der Linden H."/>
            <person name="Goris M.G.A."/>
            <person name="Vinetz J.M."/>
            <person name="Sutton G.G."/>
            <person name="Nierman W.C."/>
            <person name="Fouts D.E."/>
        </authorList>
    </citation>
    <scope>NUCLEOTIDE SEQUENCE [LARGE SCALE GENOMIC DNA]</scope>
    <source>
        <strain evidence="1 2">Brem 328</strain>
    </source>
</reference>
<dbReference type="EMBL" id="AHMS02000040">
    <property type="protein sequence ID" value="EMN15979.1"/>
    <property type="molecule type" value="Genomic_DNA"/>
</dbReference>
<sequence length="73" mass="8618">MISDADIFLNEKIFLKKNGFNFLYPYQKRIGIGTYLNFRRSISKTNLNFKSIFKILCLVKIYDDISIEVLGKF</sequence>
<dbReference type="AlphaFoldDB" id="A0ABC9SDY5"/>
<evidence type="ECO:0000313" key="2">
    <source>
        <dbReference type="Proteomes" id="UP000012166"/>
    </source>
</evidence>
<evidence type="ECO:0000313" key="1">
    <source>
        <dbReference type="EMBL" id="EMN15979.1"/>
    </source>
</evidence>
<protein>
    <submittedName>
        <fullName evidence="1">Uncharacterized protein</fullName>
    </submittedName>
</protein>
<proteinExistence type="predicted"/>
<name>A0ABC9SDY5_LEPBO</name>
<organism evidence="1 2">
    <name type="scientific">Leptospira borgpetersenii str. Brem 328</name>
    <dbReference type="NCBI Taxonomy" id="1049780"/>
    <lineage>
        <taxon>Bacteria</taxon>
        <taxon>Pseudomonadati</taxon>
        <taxon>Spirochaetota</taxon>
        <taxon>Spirochaetia</taxon>
        <taxon>Leptospirales</taxon>
        <taxon>Leptospiraceae</taxon>
        <taxon>Leptospira</taxon>
    </lineage>
</organism>